<reference evidence="1 2" key="1">
    <citation type="submission" date="2010-08" db="EMBL/GenBank/DDBJ databases">
        <authorList>
            <person name="Weinstock G."/>
            <person name="Sodergren E."/>
            <person name="Clifton S."/>
            <person name="Fulton L."/>
            <person name="Fulton B."/>
            <person name="Courtney L."/>
            <person name="Fronick C."/>
            <person name="Harrison M."/>
            <person name="Strong C."/>
            <person name="Farmer C."/>
            <person name="Delahaunty K."/>
            <person name="Markovic C."/>
            <person name="Hall O."/>
            <person name="Minx P."/>
            <person name="Tomlinson C."/>
            <person name="Mitreva M."/>
            <person name="Hou S."/>
            <person name="Chen J."/>
            <person name="Wollam A."/>
            <person name="Pepin K.H."/>
            <person name="Johnson M."/>
            <person name="Bhonagiri V."/>
            <person name="Zhang X."/>
            <person name="Suruliraj S."/>
            <person name="Warren W."/>
            <person name="Chinwalla A."/>
            <person name="Mardis E.R."/>
            <person name="Wilson R.K."/>
        </authorList>
    </citation>
    <scope>NUCLEOTIDE SEQUENCE [LARGE SCALE GENOMIC DNA]</scope>
    <source>
        <strain evidence="1 2">F0359</strain>
    </source>
</reference>
<dbReference type="EMBL" id="AECS01000043">
    <property type="protein sequence ID" value="EFQ03402.1"/>
    <property type="molecule type" value="Genomic_DNA"/>
</dbReference>
<dbReference type="AlphaFoldDB" id="E2ZE22"/>
<name>E2ZE22_9FIRM</name>
<organism evidence="1 2">
    <name type="scientific">Megasphaera micronuciformis F0359</name>
    <dbReference type="NCBI Taxonomy" id="706434"/>
    <lineage>
        <taxon>Bacteria</taxon>
        <taxon>Bacillati</taxon>
        <taxon>Bacillota</taxon>
        <taxon>Negativicutes</taxon>
        <taxon>Veillonellales</taxon>
        <taxon>Veillonellaceae</taxon>
        <taxon>Megasphaera</taxon>
    </lineage>
</organism>
<keyword evidence="2" id="KW-1185">Reference proteome</keyword>
<gene>
    <name evidence="1" type="ORF">HMPREF9429_01724</name>
</gene>
<dbReference type="STRING" id="706434.HMPREF9429_01724"/>
<comment type="caution">
    <text evidence="1">The sequence shown here is derived from an EMBL/GenBank/DDBJ whole genome shotgun (WGS) entry which is preliminary data.</text>
</comment>
<evidence type="ECO:0000313" key="2">
    <source>
        <dbReference type="Proteomes" id="UP000003195"/>
    </source>
</evidence>
<protein>
    <submittedName>
        <fullName evidence="1">Uncharacterized protein</fullName>
    </submittedName>
</protein>
<sequence length="97" mass="11051">SPLFRQGRFFVANRMFNTKRQSFRKKNRSGGFRKSVFLARKKAWDIGKNSLHGFAICSKIVKYVALGFVCPFCGRVENYETGCCPSFGETPAEQFVP</sequence>
<accession>E2ZE22</accession>
<proteinExistence type="predicted"/>
<evidence type="ECO:0000313" key="1">
    <source>
        <dbReference type="EMBL" id="EFQ03402.1"/>
    </source>
</evidence>
<feature type="non-terminal residue" evidence="1">
    <location>
        <position position="1"/>
    </location>
</feature>
<dbReference type="HOGENOM" id="CLU_2338474_0_0_9"/>
<dbReference type="Proteomes" id="UP000003195">
    <property type="component" value="Unassembled WGS sequence"/>
</dbReference>
<dbReference type="RefSeq" id="WP_006943082.1">
    <property type="nucleotide sequence ID" value="NZ_GL538212.1"/>
</dbReference>